<name>W4ISJ0_PLAFP</name>
<reference evidence="2 3" key="2">
    <citation type="submission" date="2013-02" db="EMBL/GenBank/DDBJ databases">
        <title>The Genome Sequence of Plasmodium falciparum Palo Alto/Uganda.</title>
        <authorList>
            <consortium name="The Broad Institute Genome Sequencing Platform"/>
            <consortium name="The Broad Institute Genome Sequencing Center for Infectious Disease"/>
            <person name="Neafsey D."/>
            <person name="Cheeseman I."/>
            <person name="Volkman S."/>
            <person name="Adams J."/>
            <person name="Walker B."/>
            <person name="Young S.K."/>
            <person name="Zeng Q."/>
            <person name="Gargeya S."/>
            <person name="Fitzgerald M."/>
            <person name="Haas B."/>
            <person name="Abouelleil A."/>
            <person name="Alvarado L."/>
            <person name="Arachchi H.M."/>
            <person name="Berlin A.M."/>
            <person name="Chapman S.B."/>
            <person name="Dewar J."/>
            <person name="Goldberg J."/>
            <person name="Griggs A."/>
            <person name="Gujja S."/>
            <person name="Hansen M."/>
            <person name="Howarth C."/>
            <person name="Imamovic A."/>
            <person name="Larimer J."/>
            <person name="McCowan C."/>
            <person name="Murphy C."/>
            <person name="Neiman D."/>
            <person name="Pearson M."/>
            <person name="Priest M."/>
            <person name="Roberts A."/>
            <person name="Saif S."/>
            <person name="Shea T."/>
            <person name="Sisk P."/>
            <person name="Sykes S."/>
            <person name="Wortman J."/>
            <person name="Nusbaum C."/>
            <person name="Birren B."/>
        </authorList>
    </citation>
    <scope>NUCLEOTIDE SEQUENCE [LARGE SCALE GENOMIC DNA]</scope>
    <source>
        <strain evidence="2 3">Palo Alto/Uganda</strain>
    </source>
</reference>
<evidence type="ECO:0000313" key="2">
    <source>
        <dbReference type="EMBL" id="ETW53005.1"/>
    </source>
</evidence>
<keyword evidence="1" id="KW-1133">Transmembrane helix</keyword>
<gene>
    <name evidence="2" type="ORF">PFUGPA_05312</name>
</gene>
<protein>
    <submittedName>
        <fullName evidence="2">Uncharacterized protein</fullName>
    </submittedName>
</protein>
<evidence type="ECO:0000313" key="3">
    <source>
        <dbReference type="Proteomes" id="UP000019103"/>
    </source>
</evidence>
<keyword evidence="1" id="KW-0472">Membrane</keyword>
<feature type="transmembrane region" description="Helical" evidence="1">
    <location>
        <begin position="53"/>
        <end position="72"/>
    </location>
</feature>
<accession>W4ISJ0</accession>
<feature type="transmembrane region" description="Helical" evidence="1">
    <location>
        <begin position="21"/>
        <end position="41"/>
    </location>
</feature>
<dbReference type="Proteomes" id="UP000019103">
    <property type="component" value="Unassembled WGS sequence"/>
</dbReference>
<organism evidence="2 3">
    <name type="scientific">Plasmodium falciparum (isolate Palo Alto / Uganda)</name>
    <dbReference type="NCBI Taxonomy" id="57270"/>
    <lineage>
        <taxon>Eukaryota</taxon>
        <taxon>Sar</taxon>
        <taxon>Alveolata</taxon>
        <taxon>Apicomplexa</taxon>
        <taxon>Aconoidasida</taxon>
        <taxon>Haemosporida</taxon>
        <taxon>Plasmodiidae</taxon>
        <taxon>Plasmodium</taxon>
        <taxon>Plasmodium (Laverania)</taxon>
    </lineage>
</organism>
<dbReference type="EMBL" id="KI927387">
    <property type="protein sequence ID" value="ETW53005.1"/>
    <property type="molecule type" value="Genomic_DNA"/>
</dbReference>
<evidence type="ECO:0000256" key="1">
    <source>
        <dbReference type="SAM" id="Phobius"/>
    </source>
</evidence>
<sequence length="109" mass="13432">MKVCYSRIQKGNQFEFSYLNYIIIFIKICIRSNIFLLYVLYDLYKFIRYIVELPYVCYIIYYVYINEILIYVQKAFMNCNSICIHLYNFKFMTIYLIKVQARNIVPVYL</sequence>
<keyword evidence="1" id="KW-0812">Transmembrane</keyword>
<dbReference type="AlphaFoldDB" id="W4ISJ0"/>
<proteinExistence type="predicted"/>
<reference evidence="2 3" key="1">
    <citation type="submission" date="2013-02" db="EMBL/GenBank/DDBJ databases">
        <title>The Genome Annotation of Plasmodium falciparum Palo Alto/Uganda.</title>
        <authorList>
            <consortium name="The Broad Institute Genome Sequencing Platform"/>
            <consortium name="The Broad Institute Genome Sequencing Center for Infectious Disease"/>
            <person name="Neafsey D."/>
            <person name="Hoffman S."/>
            <person name="Volkman S."/>
            <person name="Rosenthal P."/>
            <person name="Walker B."/>
            <person name="Young S.K."/>
            <person name="Zeng Q."/>
            <person name="Gargeya S."/>
            <person name="Fitzgerald M."/>
            <person name="Haas B."/>
            <person name="Abouelleil A."/>
            <person name="Allen A.W."/>
            <person name="Alvarado L."/>
            <person name="Arachchi H.M."/>
            <person name="Berlin A.M."/>
            <person name="Chapman S.B."/>
            <person name="Gainer-Dewar J."/>
            <person name="Goldberg J."/>
            <person name="Griggs A."/>
            <person name="Gujja S."/>
            <person name="Hansen M."/>
            <person name="Howarth C."/>
            <person name="Imamovic A."/>
            <person name="Ireland A."/>
            <person name="Larimer J."/>
            <person name="McCowan C."/>
            <person name="Murphy C."/>
            <person name="Pearson M."/>
            <person name="Poon T.W."/>
            <person name="Priest M."/>
            <person name="Roberts A."/>
            <person name="Saif S."/>
            <person name="Shea T."/>
            <person name="Sisk P."/>
            <person name="Sykes S."/>
            <person name="Wortman J."/>
            <person name="Nusbaum C."/>
            <person name="Birren B."/>
        </authorList>
    </citation>
    <scope>NUCLEOTIDE SEQUENCE [LARGE SCALE GENOMIC DNA]</scope>
    <source>
        <strain evidence="2 3">Palo Alto/Uganda</strain>
    </source>
</reference>